<name>A0ABR7T732_HELCL</name>
<evidence type="ECO:0000313" key="2">
    <source>
        <dbReference type="Proteomes" id="UP000617402"/>
    </source>
</evidence>
<evidence type="ECO:0000313" key="1">
    <source>
        <dbReference type="EMBL" id="MBC9786574.1"/>
    </source>
</evidence>
<dbReference type="EMBL" id="JACVHF010000048">
    <property type="protein sequence ID" value="MBC9786574.1"/>
    <property type="molecule type" value="Genomic_DNA"/>
</dbReference>
<organism evidence="1 2">
    <name type="scientific">Heliobacterium chlorum</name>
    <dbReference type="NCBI Taxonomy" id="2698"/>
    <lineage>
        <taxon>Bacteria</taxon>
        <taxon>Bacillati</taxon>
        <taxon>Bacillota</taxon>
        <taxon>Clostridia</taxon>
        <taxon>Eubacteriales</taxon>
        <taxon>Heliobacteriaceae</taxon>
        <taxon>Heliobacterium</taxon>
    </lineage>
</organism>
<protein>
    <submittedName>
        <fullName evidence="1">Uncharacterized protein</fullName>
    </submittedName>
</protein>
<comment type="caution">
    <text evidence="1">The sequence shown here is derived from an EMBL/GenBank/DDBJ whole genome shotgun (WGS) entry which is preliminary data.</text>
</comment>
<accession>A0ABR7T732</accession>
<proteinExistence type="predicted"/>
<reference evidence="1 2" key="1">
    <citation type="submission" date="2020-07" db="EMBL/GenBank/DDBJ databases">
        <title>Draft whole-genome sequence of Heliobacterium chlorum DSM 3682, type strain.</title>
        <authorList>
            <person name="Kyndt J.A."/>
            <person name="Meyer T.E."/>
            <person name="Imhoff J.F."/>
        </authorList>
    </citation>
    <scope>NUCLEOTIDE SEQUENCE [LARGE SCALE GENOMIC DNA]</scope>
    <source>
        <strain evidence="1 2">DSM 3682</strain>
    </source>
</reference>
<dbReference type="RefSeq" id="WP_188041993.1">
    <property type="nucleotide sequence ID" value="NZ_JACVHF010000048.1"/>
</dbReference>
<dbReference type="Proteomes" id="UP000617402">
    <property type="component" value="Unassembled WGS sequence"/>
</dbReference>
<keyword evidence="2" id="KW-1185">Reference proteome</keyword>
<sequence>MGYDFATLYALRDEILFEEETLRSKVLNDKSDPIILAKASALAWAAERITYAIEANLESINEERRERGNKTEKV</sequence>
<gene>
    <name evidence="1" type="ORF">H1S01_19145</name>
</gene>